<feature type="region of interest" description="Disordered" evidence="2">
    <location>
        <begin position="1"/>
        <end position="41"/>
    </location>
</feature>
<evidence type="ECO:0000256" key="1">
    <source>
        <dbReference type="SAM" id="Coils"/>
    </source>
</evidence>
<feature type="coiled-coil region" evidence="1">
    <location>
        <begin position="53"/>
        <end position="129"/>
    </location>
</feature>
<evidence type="ECO:0000256" key="2">
    <source>
        <dbReference type="SAM" id="MobiDB-lite"/>
    </source>
</evidence>
<dbReference type="AlphaFoldDB" id="A0A2J6SHM6"/>
<gene>
    <name evidence="3" type="ORF">K444DRAFT_621648</name>
</gene>
<accession>A0A2J6SHM6</accession>
<sequence>MVKRRAPKRDPSLHLIKPNGSMIDGSPIVPHNAGTSAGSSGAYDAELPMKMKIQDLENEISSLETTKRKTVSEIHGDESEMLSIHKKIELLQVQKQKLQQSRREKEGQLDVYSSKIEKLTSQKKHLEVALDIVRGRA</sequence>
<dbReference type="GeneID" id="36590025"/>
<dbReference type="Proteomes" id="UP000235371">
    <property type="component" value="Unassembled WGS sequence"/>
</dbReference>
<dbReference type="Gene3D" id="1.10.287.1490">
    <property type="match status" value="1"/>
</dbReference>
<dbReference type="EMBL" id="KZ613913">
    <property type="protein sequence ID" value="PMD50278.1"/>
    <property type="molecule type" value="Genomic_DNA"/>
</dbReference>
<keyword evidence="4" id="KW-1185">Reference proteome</keyword>
<dbReference type="RefSeq" id="XP_024727182.1">
    <property type="nucleotide sequence ID" value="XM_024881948.1"/>
</dbReference>
<keyword evidence="1" id="KW-0175">Coiled coil</keyword>
<proteinExistence type="predicted"/>
<evidence type="ECO:0000313" key="3">
    <source>
        <dbReference type="EMBL" id="PMD50278.1"/>
    </source>
</evidence>
<reference evidence="3 4" key="1">
    <citation type="submission" date="2016-04" db="EMBL/GenBank/DDBJ databases">
        <title>A degradative enzymes factory behind the ericoid mycorrhizal symbiosis.</title>
        <authorList>
            <consortium name="DOE Joint Genome Institute"/>
            <person name="Martino E."/>
            <person name="Morin E."/>
            <person name="Grelet G."/>
            <person name="Kuo A."/>
            <person name="Kohler A."/>
            <person name="Daghino S."/>
            <person name="Barry K."/>
            <person name="Choi C."/>
            <person name="Cichocki N."/>
            <person name="Clum A."/>
            <person name="Copeland A."/>
            <person name="Hainaut M."/>
            <person name="Haridas S."/>
            <person name="Labutti K."/>
            <person name="Lindquist E."/>
            <person name="Lipzen A."/>
            <person name="Khouja H.-R."/>
            <person name="Murat C."/>
            <person name="Ohm R."/>
            <person name="Olson A."/>
            <person name="Spatafora J."/>
            <person name="Veneault-Fourrey C."/>
            <person name="Henrissat B."/>
            <person name="Grigoriev I."/>
            <person name="Martin F."/>
            <person name="Perotto S."/>
        </authorList>
    </citation>
    <scope>NUCLEOTIDE SEQUENCE [LARGE SCALE GENOMIC DNA]</scope>
    <source>
        <strain evidence="3 4">E</strain>
    </source>
</reference>
<evidence type="ECO:0000313" key="4">
    <source>
        <dbReference type="Proteomes" id="UP000235371"/>
    </source>
</evidence>
<dbReference type="InParanoid" id="A0A2J6SHM6"/>
<name>A0A2J6SHM6_9HELO</name>
<organism evidence="3 4">
    <name type="scientific">Hyaloscypha bicolor E</name>
    <dbReference type="NCBI Taxonomy" id="1095630"/>
    <lineage>
        <taxon>Eukaryota</taxon>
        <taxon>Fungi</taxon>
        <taxon>Dikarya</taxon>
        <taxon>Ascomycota</taxon>
        <taxon>Pezizomycotina</taxon>
        <taxon>Leotiomycetes</taxon>
        <taxon>Helotiales</taxon>
        <taxon>Hyaloscyphaceae</taxon>
        <taxon>Hyaloscypha</taxon>
        <taxon>Hyaloscypha bicolor</taxon>
    </lineage>
</organism>
<protein>
    <submittedName>
        <fullName evidence="3">Uncharacterized protein</fullName>
    </submittedName>
</protein>